<dbReference type="STRING" id="573508.A0A1E3BH80"/>
<dbReference type="EMBL" id="JXNT01000003">
    <property type="protein sequence ID" value="ODM20248.1"/>
    <property type="molecule type" value="Genomic_DNA"/>
</dbReference>
<reference evidence="2 3" key="1">
    <citation type="journal article" date="2016" name="BMC Genomics">
        <title>Comparative genomic and transcriptomic analyses of the Fuzhuan brick tea-fermentation fungus Aspergillus cristatus.</title>
        <authorList>
            <person name="Ge Y."/>
            <person name="Wang Y."/>
            <person name="Liu Y."/>
            <person name="Tan Y."/>
            <person name="Ren X."/>
            <person name="Zhang X."/>
            <person name="Hyde K.D."/>
            <person name="Liu Y."/>
            <person name="Liu Z."/>
        </authorList>
    </citation>
    <scope>NUCLEOTIDE SEQUENCE [LARGE SCALE GENOMIC DNA]</scope>
    <source>
        <strain evidence="2 3">GZAAS20.1005</strain>
    </source>
</reference>
<dbReference type="VEuPathDB" id="FungiDB:SI65_03301"/>
<dbReference type="InterPro" id="IPR036770">
    <property type="entry name" value="Ankyrin_rpt-contain_sf"/>
</dbReference>
<name>A0A1E3BH80_ASPCR</name>
<accession>A0A1E3BH80</accession>
<dbReference type="Pfam" id="PF13637">
    <property type="entry name" value="Ank_4"/>
    <property type="match status" value="1"/>
</dbReference>
<evidence type="ECO:0000313" key="2">
    <source>
        <dbReference type="EMBL" id="ODM20248.1"/>
    </source>
</evidence>
<keyword evidence="3" id="KW-1185">Reference proteome</keyword>
<dbReference type="PROSITE" id="PS50297">
    <property type="entry name" value="ANK_REP_REGION"/>
    <property type="match status" value="1"/>
</dbReference>
<dbReference type="SMART" id="SM00248">
    <property type="entry name" value="ANK"/>
    <property type="match status" value="3"/>
</dbReference>
<gene>
    <name evidence="2" type="ORF">SI65_03301</name>
</gene>
<sequence length="222" mass="24103">MSTSAFSVQDEAENAAAAGNATQLQECFSRGAQVDTFVYLKALQNGDVDTYKVILDNGGHIDYNLGTSGNALISALRHHHDPLLEFLFANSVDVNNGRWGHMLPPVGVAVRINRNIKWTERLLQAGARLNETGALHIAAVMGDLPKIELLLSFGADINEVPACTIMGFVWYKKKGSPVHWAIHGGSAEAVQLLLQHQPDLGVLDEDGVSVYDRLQEAHLSLP</sequence>
<dbReference type="InterPro" id="IPR051616">
    <property type="entry name" value="Cul2-RING_E3_ligase_SR"/>
</dbReference>
<dbReference type="PANTHER" id="PTHR46224">
    <property type="entry name" value="ANKYRIN REPEAT FAMILY PROTEIN"/>
    <property type="match status" value="1"/>
</dbReference>
<dbReference type="PANTHER" id="PTHR46224:SF64">
    <property type="entry name" value="IQ MOTIF AND ANKYRIN REPEAT DOMAIN-CONTAINING PROTEIN 1"/>
    <property type="match status" value="1"/>
</dbReference>
<dbReference type="Proteomes" id="UP000094569">
    <property type="component" value="Unassembled WGS sequence"/>
</dbReference>
<evidence type="ECO:0000313" key="3">
    <source>
        <dbReference type="Proteomes" id="UP000094569"/>
    </source>
</evidence>
<dbReference type="AlphaFoldDB" id="A0A1E3BH80"/>
<proteinExistence type="predicted"/>
<protein>
    <submittedName>
        <fullName evidence="2">Uncharacterized protein</fullName>
    </submittedName>
</protein>
<dbReference type="SUPFAM" id="SSF48403">
    <property type="entry name" value="Ankyrin repeat"/>
    <property type="match status" value="1"/>
</dbReference>
<dbReference type="InterPro" id="IPR002110">
    <property type="entry name" value="Ankyrin_rpt"/>
</dbReference>
<organism evidence="2 3">
    <name type="scientific">Aspergillus cristatus</name>
    <name type="common">Chinese Fuzhuan brick tea-fermentation fungus</name>
    <name type="synonym">Eurotium cristatum</name>
    <dbReference type="NCBI Taxonomy" id="573508"/>
    <lineage>
        <taxon>Eukaryota</taxon>
        <taxon>Fungi</taxon>
        <taxon>Dikarya</taxon>
        <taxon>Ascomycota</taxon>
        <taxon>Pezizomycotina</taxon>
        <taxon>Eurotiomycetes</taxon>
        <taxon>Eurotiomycetidae</taxon>
        <taxon>Eurotiales</taxon>
        <taxon>Aspergillaceae</taxon>
        <taxon>Aspergillus</taxon>
        <taxon>Aspergillus subgen. Aspergillus</taxon>
    </lineage>
</organism>
<dbReference type="PROSITE" id="PS50088">
    <property type="entry name" value="ANK_REPEAT"/>
    <property type="match status" value="2"/>
</dbReference>
<dbReference type="OrthoDB" id="426293at2759"/>
<comment type="caution">
    <text evidence="2">The sequence shown here is derived from an EMBL/GenBank/DDBJ whole genome shotgun (WGS) entry which is preliminary data.</text>
</comment>
<feature type="repeat" description="ANK" evidence="1">
    <location>
        <begin position="130"/>
        <end position="162"/>
    </location>
</feature>
<dbReference type="Gene3D" id="1.25.40.20">
    <property type="entry name" value="Ankyrin repeat-containing domain"/>
    <property type="match status" value="2"/>
</dbReference>
<evidence type="ECO:0000256" key="1">
    <source>
        <dbReference type="PROSITE-ProRule" id="PRU00023"/>
    </source>
</evidence>
<keyword evidence="1" id="KW-0040">ANK repeat</keyword>
<feature type="repeat" description="ANK" evidence="1">
    <location>
        <begin position="173"/>
        <end position="205"/>
    </location>
</feature>